<keyword evidence="2" id="KW-0732">Signal</keyword>
<reference evidence="5" key="1">
    <citation type="submission" date="2010-07" db="EMBL/GenBank/DDBJ databases">
        <title>The genome sequence of Gaeumannomyces graminis var. tritici strain R3-111a-1.</title>
        <authorList>
            <consortium name="The Broad Institute Genome Sequencing Platform"/>
            <person name="Ma L.-J."/>
            <person name="Dead R."/>
            <person name="Young S."/>
            <person name="Zeng Q."/>
            <person name="Koehrsen M."/>
            <person name="Alvarado L."/>
            <person name="Berlin A."/>
            <person name="Chapman S.B."/>
            <person name="Chen Z."/>
            <person name="Freedman E."/>
            <person name="Gellesch M."/>
            <person name="Goldberg J."/>
            <person name="Griggs A."/>
            <person name="Gujja S."/>
            <person name="Heilman E.R."/>
            <person name="Heiman D."/>
            <person name="Hepburn T."/>
            <person name="Howarth C."/>
            <person name="Jen D."/>
            <person name="Larson L."/>
            <person name="Mehta T."/>
            <person name="Neiman D."/>
            <person name="Pearson M."/>
            <person name="Roberts A."/>
            <person name="Saif S."/>
            <person name="Shea T."/>
            <person name="Shenoy N."/>
            <person name="Sisk P."/>
            <person name="Stolte C."/>
            <person name="Sykes S."/>
            <person name="Walk T."/>
            <person name="White J."/>
            <person name="Yandava C."/>
            <person name="Haas B."/>
            <person name="Nusbaum C."/>
            <person name="Birren B."/>
        </authorList>
    </citation>
    <scope>NUCLEOTIDE SEQUENCE [LARGE SCALE GENOMIC DNA]</scope>
    <source>
        <strain evidence="5">R3-111a-1</strain>
    </source>
</reference>
<reference evidence="3" key="2">
    <citation type="submission" date="2010-07" db="EMBL/GenBank/DDBJ databases">
        <authorList>
            <consortium name="The Broad Institute Genome Sequencing Platform"/>
            <consortium name="Broad Institute Genome Sequencing Center for Infectious Disease"/>
            <person name="Ma L.-J."/>
            <person name="Dead R."/>
            <person name="Young S."/>
            <person name="Zeng Q."/>
            <person name="Koehrsen M."/>
            <person name="Alvarado L."/>
            <person name="Berlin A."/>
            <person name="Chapman S.B."/>
            <person name="Chen Z."/>
            <person name="Freedman E."/>
            <person name="Gellesch M."/>
            <person name="Goldberg J."/>
            <person name="Griggs A."/>
            <person name="Gujja S."/>
            <person name="Heilman E.R."/>
            <person name="Heiman D."/>
            <person name="Hepburn T."/>
            <person name="Howarth C."/>
            <person name="Jen D."/>
            <person name="Larson L."/>
            <person name="Mehta T."/>
            <person name="Neiman D."/>
            <person name="Pearson M."/>
            <person name="Roberts A."/>
            <person name="Saif S."/>
            <person name="Shea T."/>
            <person name="Shenoy N."/>
            <person name="Sisk P."/>
            <person name="Stolte C."/>
            <person name="Sykes S."/>
            <person name="Walk T."/>
            <person name="White J."/>
            <person name="Yandava C."/>
            <person name="Haas B."/>
            <person name="Nusbaum C."/>
            <person name="Birren B."/>
        </authorList>
    </citation>
    <scope>NUCLEOTIDE SEQUENCE</scope>
    <source>
        <strain evidence="3">R3-111a-1</strain>
    </source>
</reference>
<evidence type="ECO:0000256" key="2">
    <source>
        <dbReference type="SAM" id="SignalP"/>
    </source>
</evidence>
<feature type="compositionally biased region" description="Basic and acidic residues" evidence="1">
    <location>
        <begin position="43"/>
        <end position="63"/>
    </location>
</feature>
<dbReference type="InterPro" id="IPR021109">
    <property type="entry name" value="Peptidase_aspartic_dom_sf"/>
</dbReference>
<dbReference type="AlphaFoldDB" id="J3PIL1"/>
<dbReference type="EnsemblFungi" id="EJT69072">
    <property type="protein sequence ID" value="EJT69072"/>
    <property type="gene ID" value="GGTG_13340"/>
</dbReference>
<dbReference type="EMBL" id="GL385406">
    <property type="protein sequence ID" value="EJT69072.1"/>
    <property type="molecule type" value="Genomic_DNA"/>
</dbReference>
<evidence type="ECO:0008006" key="6">
    <source>
        <dbReference type="Google" id="ProtNLM"/>
    </source>
</evidence>
<feature type="chain" id="PRO_5015095438" description="C2H2-type domain-containing protein" evidence="2">
    <location>
        <begin position="17"/>
        <end position="326"/>
    </location>
</feature>
<gene>
    <name evidence="4" type="primary">20353798</name>
    <name evidence="3" type="ORF">GGTG_13340</name>
</gene>
<name>J3PIL1_GAET3</name>
<evidence type="ECO:0000313" key="4">
    <source>
        <dbReference type="EnsemblFungi" id="EJT69072"/>
    </source>
</evidence>
<evidence type="ECO:0000256" key="1">
    <source>
        <dbReference type="SAM" id="MobiDB-lite"/>
    </source>
</evidence>
<feature type="signal peptide" evidence="2">
    <location>
        <begin position="1"/>
        <end position="16"/>
    </location>
</feature>
<evidence type="ECO:0000313" key="3">
    <source>
        <dbReference type="EMBL" id="EJT69072.1"/>
    </source>
</evidence>
<reference evidence="4" key="5">
    <citation type="submission" date="2018-04" db="UniProtKB">
        <authorList>
            <consortium name="EnsemblFungi"/>
        </authorList>
    </citation>
    <scope>IDENTIFICATION</scope>
    <source>
        <strain evidence="4">R3-111a-1</strain>
    </source>
</reference>
<proteinExistence type="predicted"/>
<reference evidence="4" key="4">
    <citation type="journal article" date="2015" name="G3 (Bethesda)">
        <title>Genome sequences of three phytopathogenic species of the Magnaporthaceae family of fungi.</title>
        <authorList>
            <person name="Okagaki L.H."/>
            <person name="Nunes C.C."/>
            <person name="Sailsbery J."/>
            <person name="Clay B."/>
            <person name="Brown D."/>
            <person name="John T."/>
            <person name="Oh Y."/>
            <person name="Young N."/>
            <person name="Fitzgerald M."/>
            <person name="Haas B.J."/>
            <person name="Zeng Q."/>
            <person name="Young S."/>
            <person name="Adiconis X."/>
            <person name="Fan L."/>
            <person name="Levin J.Z."/>
            <person name="Mitchell T.K."/>
            <person name="Okubara P.A."/>
            <person name="Farman M.L."/>
            <person name="Kohn L.M."/>
            <person name="Birren B."/>
            <person name="Ma L.-J."/>
            <person name="Dean R.A."/>
        </authorList>
    </citation>
    <scope>NUCLEOTIDE SEQUENCE</scope>
    <source>
        <strain evidence="4">R3-111a-1</strain>
    </source>
</reference>
<organism evidence="3">
    <name type="scientific">Gaeumannomyces tritici (strain R3-111a-1)</name>
    <name type="common">Wheat and barley take-all root rot fungus</name>
    <name type="synonym">Gaeumannomyces graminis var. tritici</name>
    <dbReference type="NCBI Taxonomy" id="644352"/>
    <lineage>
        <taxon>Eukaryota</taxon>
        <taxon>Fungi</taxon>
        <taxon>Dikarya</taxon>
        <taxon>Ascomycota</taxon>
        <taxon>Pezizomycotina</taxon>
        <taxon>Sordariomycetes</taxon>
        <taxon>Sordariomycetidae</taxon>
        <taxon>Magnaporthales</taxon>
        <taxon>Magnaporthaceae</taxon>
        <taxon>Gaeumannomyces</taxon>
    </lineage>
</organism>
<dbReference type="RefSeq" id="XP_009229510.1">
    <property type="nucleotide sequence ID" value="XM_009231246.1"/>
</dbReference>
<dbReference type="Gene3D" id="2.40.70.10">
    <property type="entry name" value="Acid Proteases"/>
    <property type="match status" value="1"/>
</dbReference>
<feature type="region of interest" description="Disordered" evidence="1">
    <location>
        <begin position="43"/>
        <end position="79"/>
    </location>
</feature>
<accession>J3PIL1</accession>
<dbReference type="Proteomes" id="UP000006039">
    <property type="component" value="Unassembled WGS sequence"/>
</dbReference>
<dbReference type="STRING" id="644352.J3PIL1"/>
<sequence>MGVTLITSFVFAIGLALPLAIRPGGGVDAADAVAFRPIPDWPRDRERIHNVDSDGPESPHEDSGEASDDDSDGGAPVDDVHNVVDLYTESHTCRSCGTTMPSRNLLFAHLTACPGIPIYEMTGKDAVRQYDESDVIREIPKAPVETTALGGYQYAKMKIRLSINGQDVEICANSGAGHNMITVKFLDRNGFTYKFYDVTDPDAQPILGGWNSPCPEKSTKFAEITFFTPGFHLNGRPGILQQTGCAWLVKSLGAGVLLGIAFFKPREAMMDFGADLISFPQENFHVPIVTMKSGVPVVRKVTSKSGVVVPAGQTVAVPVDKRGYTI</sequence>
<dbReference type="GeneID" id="20353798"/>
<protein>
    <recommendedName>
        <fullName evidence="6">C2H2-type domain-containing protein</fullName>
    </recommendedName>
</protein>
<evidence type="ECO:0000313" key="5">
    <source>
        <dbReference type="Proteomes" id="UP000006039"/>
    </source>
</evidence>
<dbReference type="HOGENOM" id="CLU_852703_0_0_1"/>
<reference evidence="3" key="3">
    <citation type="submission" date="2010-09" db="EMBL/GenBank/DDBJ databases">
        <title>Annotation of Gaeumannomyces graminis var. tritici R3-111a-1.</title>
        <authorList>
            <consortium name="The Broad Institute Genome Sequencing Platform"/>
            <person name="Ma L.-J."/>
            <person name="Dead R."/>
            <person name="Young S.K."/>
            <person name="Zeng Q."/>
            <person name="Gargeya S."/>
            <person name="Fitzgerald M."/>
            <person name="Haas B."/>
            <person name="Abouelleil A."/>
            <person name="Alvarado L."/>
            <person name="Arachchi H.M."/>
            <person name="Berlin A."/>
            <person name="Brown A."/>
            <person name="Chapman S.B."/>
            <person name="Chen Z."/>
            <person name="Dunbar C."/>
            <person name="Freedman E."/>
            <person name="Gearin G."/>
            <person name="Gellesch M."/>
            <person name="Goldberg J."/>
            <person name="Griggs A."/>
            <person name="Gujja S."/>
            <person name="Heiman D."/>
            <person name="Howarth C."/>
            <person name="Larson L."/>
            <person name="Lui A."/>
            <person name="MacDonald P.J.P."/>
            <person name="Mehta T."/>
            <person name="Montmayeur A."/>
            <person name="Murphy C."/>
            <person name="Neiman D."/>
            <person name="Pearson M."/>
            <person name="Priest M."/>
            <person name="Roberts A."/>
            <person name="Saif S."/>
            <person name="Shea T."/>
            <person name="Shenoy N."/>
            <person name="Sisk P."/>
            <person name="Stolte C."/>
            <person name="Sykes S."/>
            <person name="Yandava C."/>
            <person name="Wortman J."/>
            <person name="Nusbaum C."/>
            <person name="Birren B."/>
        </authorList>
    </citation>
    <scope>NUCLEOTIDE SEQUENCE</scope>
    <source>
        <strain evidence="3">R3-111a-1</strain>
    </source>
</reference>
<keyword evidence="5" id="KW-1185">Reference proteome</keyword>
<dbReference type="VEuPathDB" id="FungiDB:GGTG_13340"/>